<evidence type="ECO:0000256" key="6">
    <source>
        <dbReference type="ARBA" id="ARBA00023004"/>
    </source>
</evidence>
<dbReference type="GO" id="GO:0042597">
    <property type="term" value="C:periplasmic space"/>
    <property type="evidence" value="ECO:0007669"/>
    <property type="project" value="UniProtKB-SubCell"/>
</dbReference>
<dbReference type="Pfam" id="PF13247">
    <property type="entry name" value="Fer4_11"/>
    <property type="match status" value="1"/>
</dbReference>
<keyword evidence="6" id="KW-0408">Iron</keyword>
<comment type="subunit">
    <text evidence="2">Heterodimer of a large and a small subunit.</text>
</comment>
<accession>A0A8G2CAN6</accession>
<keyword evidence="7" id="KW-0411">Iron-sulfur</keyword>
<evidence type="ECO:0000256" key="4">
    <source>
        <dbReference type="ARBA" id="ARBA00022723"/>
    </source>
</evidence>
<evidence type="ECO:0000259" key="8">
    <source>
        <dbReference type="PROSITE" id="PS51379"/>
    </source>
</evidence>
<evidence type="ECO:0000313" key="10">
    <source>
        <dbReference type="Proteomes" id="UP000184001"/>
    </source>
</evidence>
<evidence type="ECO:0000256" key="7">
    <source>
        <dbReference type="ARBA" id="ARBA00023014"/>
    </source>
</evidence>
<keyword evidence="3" id="KW-0004">4Fe-4S</keyword>
<keyword evidence="5" id="KW-0677">Repeat</keyword>
<comment type="caution">
    <text evidence="9">The sequence shown here is derived from an EMBL/GenBank/DDBJ whole genome shotgun (WGS) entry which is preliminary data.</text>
</comment>
<dbReference type="PANTHER" id="PTHR43545:SF4">
    <property type="entry name" value="IRON-SULFUR PROTEIN"/>
    <property type="match status" value="1"/>
</dbReference>
<organism evidence="9 10">
    <name type="scientific">Halodesulfovibrio aestuarii</name>
    <dbReference type="NCBI Taxonomy" id="126333"/>
    <lineage>
        <taxon>Bacteria</taxon>
        <taxon>Pseudomonadati</taxon>
        <taxon>Thermodesulfobacteriota</taxon>
        <taxon>Desulfovibrionia</taxon>
        <taxon>Desulfovibrionales</taxon>
        <taxon>Desulfovibrionaceae</taxon>
        <taxon>Halodesulfovibrio</taxon>
    </lineage>
</organism>
<proteinExistence type="predicted"/>
<dbReference type="InterPro" id="IPR019546">
    <property type="entry name" value="TAT_signal_bac_arc"/>
</dbReference>
<dbReference type="InterPro" id="IPR006311">
    <property type="entry name" value="TAT_signal"/>
</dbReference>
<feature type="domain" description="4Fe-4S ferredoxin-type" evidence="8">
    <location>
        <begin position="158"/>
        <end position="187"/>
    </location>
</feature>
<dbReference type="RefSeq" id="WP_051089200.1">
    <property type="nucleotide sequence ID" value="NZ_CP192219.1"/>
</dbReference>
<dbReference type="EMBL" id="FQZR01000005">
    <property type="protein sequence ID" value="SHJ37159.1"/>
    <property type="molecule type" value="Genomic_DNA"/>
</dbReference>
<dbReference type="GO" id="GO:0051539">
    <property type="term" value="F:4 iron, 4 sulfur cluster binding"/>
    <property type="evidence" value="ECO:0007669"/>
    <property type="project" value="UniProtKB-KW"/>
</dbReference>
<protein>
    <submittedName>
        <fullName evidence="9">Tat (Twin-arginine translocation) pathway signal sequence</fullName>
    </submittedName>
</protein>
<evidence type="ECO:0000256" key="5">
    <source>
        <dbReference type="ARBA" id="ARBA00022737"/>
    </source>
</evidence>
<dbReference type="PROSITE" id="PS51379">
    <property type="entry name" value="4FE4S_FER_2"/>
    <property type="match status" value="3"/>
</dbReference>
<dbReference type="NCBIfam" id="TIGR01409">
    <property type="entry name" value="TAT_signal_seq"/>
    <property type="match status" value="1"/>
</dbReference>
<dbReference type="AlphaFoldDB" id="A0A8G2CAN6"/>
<name>A0A8G2CAN6_9BACT</name>
<dbReference type="PROSITE" id="PS51318">
    <property type="entry name" value="TAT"/>
    <property type="match status" value="1"/>
</dbReference>
<dbReference type="InterPro" id="IPR017896">
    <property type="entry name" value="4Fe4S_Fe-S-bd"/>
</dbReference>
<dbReference type="GO" id="GO:0046872">
    <property type="term" value="F:metal ion binding"/>
    <property type="evidence" value="ECO:0007669"/>
    <property type="project" value="UniProtKB-KW"/>
</dbReference>
<feature type="domain" description="4Fe-4S ferredoxin-type" evidence="8">
    <location>
        <begin position="125"/>
        <end position="157"/>
    </location>
</feature>
<dbReference type="Gene3D" id="3.30.70.20">
    <property type="match status" value="2"/>
</dbReference>
<evidence type="ECO:0000313" key="9">
    <source>
        <dbReference type="EMBL" id="SHJ37159.1"/>
    </source>
</evidence>
<evidence type="ECO:0000256" key="1">
    <source>
        <dbReference type="ARBA" id="ARBA00004418"/>
    </source>
</evidence>
<reference evidence="9 10" key="1">
    <citation type="submission" date="2016-11" db="EMBL/GenBank/DDBJ databases">
        <authorList>
            <person name="Varghese N."/>
            <person name="Submissions S."/>
        </authorList>
    </citation>
    <scope>NUCLEOTIDE SEQUENCE [LARGE SCALE GENOMIC DNA]</scope>
    <source>
        <strain evidence="9 10">DSM 17919</strain>
    </source>
</reference>
<gene>
    <name evidence="9" type="ORF">SAMN05660830_02272</name>
</gene>
<dbReference type="PANTHER" id="PTHR43545">
    <property type="entry name" value="FORMATE DEHYDROGENASE, NITRATE-INDUCIBLE, IRON-SULFUR SUBUNIT"/>
    <property type="match status" value="1"/>
</dbReference>
<sequence>MKKSSINKTSSNLPISRRSFLKVFGAAGATACASTVRPAEAQTKQPKEELMTVLDISKCIGCGECVAACKDSNAHKFPTVSKPIPKMFPPRVKVEDWSDKKDVDDRLTPYNWLYIQTAEVEHNNEEYEINIPRRCLHCTNPPCANLCPWGAARKEDSGIVRISEDICLGGAKCRTVCPWHIPQRQSGAGLYLNLLPRFAGNGTMLKCDRCYDKIAQGEQPACITVCPENVQRIGSRSKMIAYAKDLAASMNGFIYGLEENGGTNTIYVSPVPFEKLNKAIEKGKGKPHLAPVENSMAKEETLTSALIAAPIAGVAAGVLKVLSDARKEKNND</sequence>
<evidence type="ECO:0000256" key="2">
    <source>
        <dbReference type="ARBA" id="ARBA00011771"/>
    </source>
</evidence>
<dbReference type="SUPFAM" id="SSF54862">
    <property type="entry name" value="4Fe-4S ferredoxins"/>
    <property type="match status" value="1"/>
</dbReference>
<dbReference type="Proteomes" id="UP000184001">
    <property type="component" value="Unassembled WGS sequence"/>
</dbReference>
<evidence type="ECO:0000256" key="3">
    <source>
        <dbReference type="ARBA" id="ARBA00022485"/>
    </source>
</evidence>
<keyword evidence="4" id="KW-0479">Metal-binding</keyword>
<dbReference type="InterPro" id="IPR051555">
    <property type="entry name" value="FDH_Electron_Transfer_Unit"/>
</dbReference>
<feature type="domain" description="4Fe-4S ferredoxin-type" evidence="8">
    <location>
        <begin position="50"/>
        <end position="80"/>
    </location>
</feature>
<comment type="subcellular location">
    <subcellularLocation>
        <location evidence="1">Periplasm</location>
    </subcellularLocation>
</comment>